<gene>
    <name evidence="5" type="ORF">MKW98_029519</name>
</gene>
<evidence type="ECO:0000313" key="6">
    <source>
        <dbReference type="Proteomes" id="UP001202328"/>
    </source>
</evidence>
<name>A0AAD4SKG9_9MAGN</name>
<evidence type="ECO:0000256" key="1">
    <source>
        <dbReference type="ARBA" id="ARBA00004906"/>
    </source>
</evidence>
<organism evidence="5 6">
    <name type="scientific">Papaver atlanticum</name>
    <dbReference type="NCBI Taxonomy" id="357466"/>
    <lineage>
        <taxon>Eukaryota</taxon>
        <taxon>Viridiplantae</taxon>
        <taxon>Streptophyta</taxon>
        <taxon>Embryophyta</taxon>
        <taxon>Tracheophyta</taxon>
        <taxon>Spermatophyta</taxon>
        <taxon>Magnoliopsida</taxon>
        <taxon>Ranunculales</taxon>
        <taxon>Papaveraceae</taxon>
        <taxon>Papaveroideae</taxon>
        <taxon>Papaver</taxon>
    </lineage>
</organism>
<dbReference type="PANTHER" id="PTHR11165">
    <property type="entry name" value="SKP1"/>
    <property type="match status" value="1"/>
</dbReference>
<keyword evidence="6" id="KW-1185">Reference proteome</keyword>
<dbReference type="PIRSF" id="PIRSF028729">
    <property type="entry name" value="E3_ubiquit_lig_SCF_Skp"/>
    <property type="match status" value="1"/>
</dbReference>
<dbReference type="Gene3D" id="3.30.710.10">
    <property type="entry name" value="Potassium Channel Kv1.1, Chain A"/>
    <property type="match status" value="1"/>
</dbReference>
<proteinExistence type="inferred from homology"/>
<evidence type="ECO:0000256" key="2">
    <source>
        <dbReference type="ARBA" id="ARBA00009993"/>
    </source>
</evidence>
<comment type="caution">
    <text evidence="5">The sequence shown here is derived from an EMBL/GenBank/DDBJ whole genome shotgun (WGS) entry which is preliminary data.</text>
</comment>
<dbReference type="EMBL" id="JAJJMB010010520">
    <property type="protein sequence ID" value="KAI3908218.1"/>
    <property type="molecule type" value="Genomic_DNA"/>
</dbReference>
<dbReference type="InterPro" id="IPR016897">
    <property type="entry name" value="SKP1"/>
</dbReference>
<reference evidence="5" key="1">
    <citation type="submission" date="2022-04" db="EMBL/GenBank/DDBJ databases">
        <title>A functionally conserved STORR gene fusion in Papaver species that diverged 16.8 million years ago.</title>
        <authorList>
            <person name="Catania T."/>
        </authorList>
    </citation>
    <scope>NUCLEOTIDE SEQUENCE</scope>
    <source>
        <strain evidence="5">S-188037</strain>
    </source>
</reference>
<sequence length="119" mass="13571">MSAAPAKMITLNSSDEESFVIEESIALQSKTLEHMITDKEIDENTIIYLTKYIRGNTLAKVIAYLNKHGEAEIGNEDKKIWGAQFMKFDVRTNTKLLFDMSMAAYFLNIKGLMDLKDKK</sequence>
<evidence type="ECO:0000313" key="5">
    <source>
        <dbReference type="EMBL" id="KAI3908218.1"/>
    </source>
</evidence>
<evidence type="ECO:0000256" key="3">
    <source>
        <dbReference type="ARBA" id="ARBA00022786"/>
    </source>
</evidence>
<dbReference type="GO" id="GO:0006511">
    <property type="term" value="P:ubiquitin-dependent protein catabolic process"/>
    <property type="evidence" value="ECO:0007669"/>
    <property type="project" value="InterPro"/>
</dbReference>
<protein>
    <recommendedName>
        <fullName evidence="4">SKP1 component POZ domain-containing protein</fullName>
    </recommendedName>
</protein>
<feature type="domain" description="SKP1 component POZ" evidence="4">
    <location>
        <begin position="7"/>
        <end position="68"/>
    </location>
</feature>
<dbReference type="AlphaFoldDB" id="A0AAD4SKG9"/>
<keyword evidence="3" id="KW-0833">Ubl conjugation pathway</keyword>
<dbReference type="Pfam" id="PF03931">
    <property type="entry name" value="Skp1_POZ"/>
    <property type="match status" value="1"/>
</dbReference>
<dbReference type="InterPro" id="IPR001232">
    <property type="entry name" value="SKP1-like"/>
</dbReference>
<dbReference type="InterPro" id="IPR036296">
    <property type="entry name" value="SKP1-like_dim_sf"/>
</dbReference>
<accession>A0AAD4SKG9</accession>
<evidence type="ECO:0000259" key="4">
    <source>
        <dbReference type="Pfam" id="PF03931"/>
    </source>
</evidence>
<dbReference type="SUPFAM" id="SSF54695">
    <property type="entry name" value="POZ domain"/>
    <property type="match status" value="1"/>
</dbReference>
<comment type="similarity">
    <text evidence="2">Belongs to the SKP1 family.</text>
</comment>
<comment type="pathway">
    <text evidence="1">Protein modification; protein ubiquitination.</text>
</comment>
<dbReference type="SUPFAM" id="SSF81382">
    <property type="entry name" value="Skp1 dimerisation domain-like"/>
    <property type="match status" value="1"/>
</dbReference>
<dbReference type="InterPro" id="IPR016073">
    <property type="entry name" value="Skp1_comp_POZ"/>
</dbReference>
<dbReference type="GO" id="GO:0009867">
    <property type="term" value="P:jasmonic acid mediated signaling pathway"/>
    <property type="evidence" value="ECO:0007669"/>
    <property type="project" value="UniProtKB-ARBA"/>
</dbReference>
<dbReference type="Proteomes" id="UP001202328">
    <property type="component" value="Unassembled WGS sequence"/>
</dbReference>
<dbReference type="SMART" id="SM00512">
    <property type="entry name" value="Skp1"/>
    <property type="match status" value="1"/>
</dbReference>
<dbReference type="InterPro" id="IPR011333">
    <property type="entry name" value="SKP1/BTB/POZ_sf"/>
</dbReference>